<dbReference type="RefSeq" id="XP_021849066.1">
    <property type="nucleotide sequence ID" value="XM_021993374.1"/>
</dbReference>
<proteinExistence type="predicted"/>
<dbReference type="InterPro" id="IPR021109">
    <property type="entry name" value="Peptidase_aspartic_dom_sf"/>
</dbReference>
<sequence length="264" mass="29484">MIETQLAQLANTIKENHVHTSLPPQGQDPPKQMYSIVTRSGKILGDGVKSSDVSKSMGTEPPRVFESNGNDMIEEESSVDDVNDVLKPTKATLLPLPTPKLPFPHRFTRHKLDLQFSKFLHVLSKMYVSLSLSQALNQMPNYSRFLREILSGKRDCGPKETVQLTKNYSALIQSPFPPKLKDPGSFSIPWSIQMLKFDNAFCDLGASVSIIPYKIYDTLNLGDLSPTSMSLQLADRSVMYPLGRVEDVPLVIGYLSCRFRSLGH</sequence>
<dbReference type="PANTHER" id="PTHR33067">
    <property type="entry name" value="RNA-DIRECTED DNA POLYMERASE-RELATED"/>
    <property type="match status" value="1"/>
</dbReference>
<evidence type="ECO:0000313" key="2">
    <source>
        <dbReference type="RefSeq" id="XP_021849066.1"/>
    </source>
</evidence>
<name>A0A9R0IGT0_SPIOL</name>
<accession>A0A9R0IGT0</accession>
<dbReference type="AlphaFoldDB" id="A0A9R0IGT0"/>
<evidence type="ECO:0008006" key="3">
    <source>
        <dbReference type="Google" id="ProtNLM"/>
    </source>
</evidence>
<organism evidence="1 2">
    <name type="scientific">Spinacia oleracea</name>
    <name type="common">Spinach</name>
    <dbReference type="NCBI Taxonomy" id="3562"/>
    <lineage>
        <taxon>Eukaryota</taxon>
        <taxon>Viridiplantae</taxon>
        <taxon>Streptophyta</taxon>
        <taxon>Embryophyta</taxon>
        <taxon>Tracheophyta</taxon>
        <taxon>Spermatophyta</taxon>
        <taxon>Magnoliopsida</taxon>
        <taxon>eudicotyledons</taxon>
        <taxon>Gunneridae</taxon>
        <taxon>Pentapetalae</taxon>
        <taxon>Caryophyllales</taxon>
        <taxon>Chenopodiaceae</taxon>
        <taxon>Chenopodioideae</taxon>
        <taxon>Anserineae</taxon>
        <taxon>Spinacia</taxon>
    </lineage>
</organism>
<dbReference type="GeneID" id="110788729"/>
<reference evidence="2" key="2">
    <citation type="submission" date="2025-08" db="UniProtKB">
        <authorList>
            <consortium name="RefSeq"/>
        </authorList>
    </citation>
    <scope>IDENTIFICATION</scope>
    <source>
        <tissue evidence="2">Leaf</tissue>
    </source>
</reference>
<dbReference type="Gene3D" id="2.40.70.10">
    <property type="entry name" value="Acid Proteases"/>
    <property type="match status" value="1"/>
</dbReference>
<keyword evidence="1" id="KW-1185">Reference proteome</keyword>
<evidence type="ECO:0000313" key="1">
    <source>
        <dbReference type="Proteomes" id="UP000813463"/>
    </source>
</evidence>
<dbReference type="KEGG" id="soe:110788729"/>
<protein>
    <recommendedName>
        <fullName evidence="3">Retrotransposon gag domain-containing protein</fullName>
    </recommendedName>
</protein>
<gene>
    <name evidence="2" type="primary">LOC110788729</name>
</gene>
<reference evidence="1" key="1">
    <citation type="journal article" date="2021" name="Nat. Commun.">
        <title>Genomic analyses provide insights into spinach domestication and the genetic basis of agronomic traits.</title>
        <authorList>
            <person name="Cai X."/>
            <person name="Sun X."/>
            <person name="Xu C."/>
            <person name="Sun H."/>
            <person name="Wang X."/>
            <person name="Ge C."/>
            <person name="Zhang Z."/>
            <person name="Wang Q."/>
            <person name="Fei Z."/>
            <person name="Jiao C."/>
            <person name="Wang Q."/>
        </authorList>
    </citation>
    <scope>NUCLEOTIDE SEQUENCE [LARGE SCALE GENOMIC DNA]</scope>
    <source>
        <strain evidence="1">cv. Varoflay</strain>
    </source>
</reference>
<dbReference type="PANTHER" id="PTHR33067:SF31">
    <property type="entry name" value="RNA-DIRECTED DNA POLYMERASE"/>
    <property type="match status" value="1"/>
</dbReference>
<dbReference type="Proteomes" id="UP000813463">
    <property type="component" value="Chromosome 4"/>
</dbReference>